<sequence>MNDTKPFQCTECDLRFTTNAAKKIHTAKKHGKVNNFNCSLCGYRFSDPTKLRKHKLDRCKERAIHNITSCEYCGMNFSNSLLRSKHILTVHGKNEIPCCKCGYQPIDGKDLLHHSKSRNCVCSSNSESRPTKQSRMRSNLCTKCGIPCRDRMALDNHTKKHKVELIACAECDYIGTAQGLKRHMEWSYPNEHYKSQKLYSRFRDKYSGKPISCSECDFVGTNTLCIKDHMLQIHKNSIQNLVTKSASEDTLCSTNEPIKSVDCSNITYNHKDPLSHINTHTKTEAENGQYQLTNESHKEPYKLEVKSEDFTNEDTINYLEEVK</sequence>
<proteinExistence type="predicted"/>
<comment type="caution">
    <text evidence="7">The sequence shown here is derived from an EMBL/GenBank/DDBJ whole genome shotgun (WGS) entry which is preliminary data.</text>
</comment>
<accession>A0AAV2SAE0</accession>
<evidence type="ECO:0000313" key="7">
    <source>
        <dbReference type="EMBL" id="CAL4169310.1"/>
    </source>
</evidence>
<evidence type="ECO:0000259" key="6">
    <source>
        <dbReference type="PROSITE" id="PS50157"/>
    </source>
</evidence>
<organism evidence="7 8">
    <name type="scientific">Meganyctiphanes norvegica</name>
    <name type="common">Northern krill</name>
    <name type="synonym">Thysanopoda norvegica</name>
    <dbReference type="NCBI Taxonomy" id="48144"/>
    <lineage>
        <taxon>Eukaryota</taxon>
        <taxon>Metazoa</taxon>
        <taxon>Ecdysozoa</taxon>
        <taxon>Arthropoda</taxon>
        <taxon>Crustacea</taxon>
        <taxon>Multicrustacea</taxon>
        <taxon>Malacostraca</taxon>
        <taxon>Eumalacostraca</taxon>
        <taxon>Eucarida</taxon>
        <taxon>Euphausiacea</taxon>
        <taxon>Euphausiidae</taxon>
        <taxon>Meganyctiphanes</taxon>
    </lineage>
</organism>
<dbReference type="Pfam" id="PF00096">
    <property type="entry name" value="zf-C2H2"/>
    <property type="match status" value="1"/>
</dbReference>
<name>A0AAV2SAE0_MEGNR</name>
<dbReference type="Gene3D" id="3.30.160.60">
    <property type="entry name" value="Classic Zinc Finger"/>
    <property type="match status" value="1"/>
</dbReference>
<dbReference type="PROSITE" id="PS00028">
    <property type="entry name" value="ZINC_FINGER_C2H2_1"/>
    <property type="match status" value="2"/>
</dbReference>
<dbReference type="PROSITE" id="PS50157">
    <property type="entry name" value="ZINC_FINGER_C2H2_2"/>
    <property type="match status" value="1"/>
</dbReference>
<dbReference type="Proteomes" id="UP001497623">
    <property type="component" value="Unassembled WGS sequence"/>
</dbReference>
<keyword evidence="2" id="KW-0677">Repeat</keyword>
<evidence type="ECO:0000256" key="4">
    <source>
        <dbReference type="ARBA" id="ARBA00022833"/>
    </source>
</evidence>
<keyword evidence="4" id="KW-0862">Zinc</keyword>
<dbReference type="SMART" id="SM00355">
    <property type="entry name" value="ZnF_C2H2"/>
    <property type="match status" value="6"/>
</dbReference>
<dbReference type="AlphaFoldDB" id="A0AAV2SAE0"/>
<reference evidence="7 8" key="1">
    <citation type="submission" date="2024-05" db="EMBL/GenBank/DDBJ databases">
        <authorList>
            <person name="Wallberg A."/>
        </authorList>
    </citation>
    <scope>NUCLEOTIDE SEQUENCE [LARGE SCALE GENOMIC DNA]</scope>
</reference>
<feature type="non-terminal residue" evidence="7">
    <location>
        <position position="323"/>
    </location>
</feature>
<dbReference type="InterPro" id="IPR036236">
    <property type="entry name" value="Znf_C2H2_sf"/>
</dbReference>
<evidence type="ECO:0000256" key="5">
    <source>
        <dbReference type="PROSITE-ProRule" id="PRU00042"/>
    </source>
</evidence>
<evidence type="ECO:0000256" key="3">
    <source>
        <dbReference type="ARBA" id="ARBA00022771"/>
    </source>
</evidence>
<keyword evidence="8" id="KW-1185">Reference proteome</keyword>
<keyword evidence="3 5" id="KW-0863">Zinc-finger</keyword>
<dbReference type="PANTHER" id="PTHR24379">
    <property type="entry name" value="KRAB AND ZINC FINGER DOMAIN-CONTAINING"/>
    <property type="match status" value="1"/>
</dbReference>
<dbReference type="GO" id="GO:0008270">
    <property type="term" value="F:zinc ion binding"/>
    <property type="evidence" value="ECO:0007669"/>
    <property type="project" value="UniProtKB-KW"/>
</dbReference>
<gene>
    <name evidence="7" type="ORF">MNOR_LOCUS33808</name>
</gene>
<dbReference type="EMBL" id="CAXKWB010049882">
    <property type="protein sequence ID" value="CAL4169310.1"/>
    <property type="molecule type" value="Genomic_DNA"/>
</dbReference>
<feature type="domain" description="C2H2-type" evidence="6">
    <location>
        <begin position="36"/>
        <end position="63"/>
    </location>
</feature>
<dbReference type="InterPro" id="IPR013087">
    <property type="entry name" value="Znf_C2H2_type"/>
</dbReference>
<evidence type="ECO:0000256" key="2">
    <source>
        <dbReference type="ARBA" id="ARBA00022737"/>
    </source>
</evidence>
<keyword evidence="1" id="KW-0479">Metal-binding</keyword>
<dbReference type="SUPFAM" id="SSF57667">
    <property type="entry name" value="beta-beta-alpha zinc fingers"/>
    <property type="match status" value="2"/>
</dbReference>
<evidence type="ECO:0000256" key="1">
    <source>
        <dbReference type="ARBA" id="ARBA00022723"/>
    </source>
</evidence>
<protein>
    <recommendedName>
        <fullName evidence="6">C2H2-type domain-containing protein</fullName>
    </recommendedName>
</protein>
<dbReference type="PANTHER" id="PTHR24379:SF121">
    <property type="entry name" value="C2H2-TYPE DOMAIN-CONTAINING PROTEIN"/>
    <property type="match status" value="1"/>
</dbReference>
<evidence type="ECO:0000313" key="8">
    <source>
        <dbReference type="Proteomes" id="UP001497623"/>
    </source>
</evidence>